<dbReference type="EMBL" id="JAFJYH010000486">
    <property type="protein sequence ID" value="KAG4411362.1"/>
    <property type="molecule type" value="Genomic_DNA"/>
</dbReference>
<evidence type="ECO:0000256" key="1">
    <source>
        <dbReference type="SAM" id="MobiDB-lite"/>
    </source>
</evidence>
<feature type="region of interest" description="Disordered" evidence="1">
    <location>
        <begin position="1948"/>
        <end position="1968"/>
    </location>
</feature>
<feature type="compositionally biased region" description="Low complexity" evidence="1">
    <location>
        <begin position="2976"/>
        <end position="2989"/>
    </location>
</feature>
<evidence type="ECO:0000313" key="3">
    <source>
        <dbReference type="Proteomes" id="UP000664132"/>
    </source>
</evidence>
<feature type="region of interest" description="Disordered" evidence="1">
    <location>
        <begin position="1"/>
        <end position="61"/>
    </location>
</feature>
<evidence type="ECO:0000313" key="2">
    <source>
        <dbReference type="EMBL" id="KAG4411362.1"/>
    </source>
</evidence>
<dbReference type="Proteomes" id="UP000664132">
    <property type="component" value="Unassembled WGS sequence"/>
</dbReference>
<feature type="region of interest" description="Disordered" evidence="1">
    <location>
        <begin position="2422"/>
        <end position="3084"/>
    </location>
</feature>
<feature type="compositionally biased region" description="Basic and acidic residues" evidence="1">
    <location>
        <begin position="1835"/>
        <end position="1849"/>
    </location>
</feature>
<feature type="compositionally biased region" description="Pro residues" evidence="1">
    <location>
        <begin position="2901"/>
        <end position="2910"/>
    </location>
</feature>
<feature type="compositionally biased region" description="Basic and acidic residues" evidence="1">
    <location>
        <begin position="2100"/>
        <end position="2128"/>
    </location>
</feature>
<protein>
    <submittedName>
        <fullName evidence="2">Uncharacterized protein</fullName>
    </submittedName>
</protein>
<gene>
    <name evidence="2" type="ORF">IFR04_015498</name>
</gene>
<feature type="compositionally biased region" description="Low complexity" evidence="1">
    <location>
        <begin position="2952"/>
        <end position="2963"/>
    </location>
</feature>
<feature type="compositionally biased region" description="Basic and acidic residues" evidence="1">
    <location>
        <begin position="15"/>
        <end position="28"/>
    </location>
</feature>
<feature type="compositionally biased region" description="Acidic residues" evidence="1">
    <location>
        <begin position="1821"/>
        <end position="1834"/>
    </location>
</feature>
<feature type="region of interest" description="Disordered" evidence="1">
    <location>
        <begin position="1734"/>
        <end position="1870"/>
    </location>
</feature>
<feature type="compositionally biased region" description="Acidic residues" evidence="1">
    <location>
        <begin position="1775"/>
        <end position="1791"/>
    </location>
</feature>
<feature type="region of interest" description="Disordered" evidence="1">
    <location>
        <begin position="1899"/>
        <end position="1921"/>
    </location>
</feature>
<accession>A0A8H7T2Y0</accession>
<organism evidence="2 3">
    <name type="scientific">Cadophora malorum</name>
    <dbReference type="NCBI Taxonomy" id="108018"/>
    <lineage>
        <taxon>Eukaryota</taxon>
        <taxon>Fungi</taxon>
        <taxon>Dikarya</taxon>
        <taxon>Ascomycota</taxon>
        <taxon>Pezizomycotina</taxon>
        <taxon>Leotiomycetes</taxon>
        <taxon>Helotiales</taxon>
        <taxon>Ploettnerulaceae</taxon>
        <taxon>Cadophora</taxon>
    </lineage>
</organism>
<feature type="region of interest" description="Disordered" evidence="1">
    <location>
        <begin position="1168"/>
        <end position="1190"/>
    </location>
</feature>
<comment type="caution">
    <text evidence="2">The sequence shown here is derived from an EMBL/GenBank/DDBJ whole genome shotgun (WGS) entry which is preliminary data.</text>
</comment>
<feature type="compositionally biased region" description="Basic residues" evidence="1">
    <location>
        <begin position="3048"/>
        <end position="3058"/>
    </location>
</feature>
<reference evidence="2" key="1">
    <citation type="submission" date="2021-02" db="EMBL/GenBank/DDBJ databases">
        <title>Genome sequence Cadophora malorum strain M34.</title>
        <authorList>
            <person name="Stefanovic E."/>
            <person name="Vu D."/>
            <person name="Scully C."/>
            <person name="Dijksterhuis J."/>
            <person name="Roader J."/>
            <person name="Houbraken J."/>
        </authorList>
    </citation>
    <scope>NUCLEOTIDE SEQUENCE</scope>
    <source>
        <strain evidence="2">M34</strain>
    </source>
</reference>
<proteinExistence type="predicted"/>
<keyword evidence="3" id="KW-1185">Reference proteome</keyword>
<feature type="compositionally biased region" description="Polar residues" evidence="1">
    <location>
        <begin position="34"/>
        <end position="44"/>
    </location>
</feature>
<feature type="region of interest" description="Disordered" evidence="1">
    <location>
        <begin position="2023"/>
        <end position="2407"/>
    </location>
</feature>
<feature type="compositionally biased region" description="Polar residues" evidence="1">
    <location>
        <begin position="2325"/>
        <end position="2335"/>
    </location>
</feature>
<dbReference type="OrthoDB" id="3563205at2759"/>
<feature type="compositionally biased region" description="Polar residues" evidence="1">
    <location>
        <begin position="2591"/>
        <end position="2604"/>
    </location>
</feature>
<feature type="compositionally biased region" description="Polar residues" evidence="1">
    <location>
        <begin position="2073"/>
        <end position="2082"/>
    </location>
</feature>
<feature type="compositionally biased region" description="Acidic residues" evidence="1">
    <location>
        <begin position="1802"/>
        <end position="1812"/>
    </location>
</feature>
<feature type="compositionally biased region" description="Low complexity" evidence="1">
    <location>
        <begin position="2996"/>
        <end position="3007"/>
    </location>
</feature>
<sequence>MAPNSRPPLTSRIRASFEGRRKSFEGTRKLSKSGRGTTADSNGAQEVRSPTAIDSEVDSPLHTNGFITQDPDSIRNAVDQAINGEAFQTAMAANLAKLIKPSIKSALDTIQPVVEAVYAHEMLLRKTNQSVEDVLSRMDTNAETAAAVRRESFIDTTYVAPGTPADGEKSADAVEGAVKPREISGPDFDQFKHLMEEYNAKTLATISEAIEPNTTKIAELAQGVSDLNASVGPTKESIEVLKTASEQANTTSSVLQAQLDQLKLDIGQIIEAIGADLGENIRAISEKSGAPDADLLSSHTTKLDLISTDLAALKGHADTVEKIDAISSELGALKASVEAGNTSNAEGFTNVLTVVEEHTAILGEIKEKKPHPDILAALQQSNDSHALHTTTLSEIKERSLGSAPAPVVSEGGSVDHSAALEQIQTDLTALKENIAAGLTTNNDLGAKIDTVLTTIEEHKTGDPGVEILAAVKQFNESHAAHAAALEGLKSNNTDVSPELGTQIIGIVEKLDEQSAVLEEIKTFGGTHTAALEGIKSTSADPPADAGDLTAQIAAIIAKLDTHTAVLHEIKGASSTNLESTPAATGDLATQIEAIVTKLDTHAATLDDIKGLSGAHAIALESHGTALESIRSVAPEAAAADTSDLTTQISTIVAKLDSHTAALDEIKGIGGSHATALEGIKSIEHENTSTPDNGELTTHITAIVSKLDEHTSALDEIKGHGASHVSALENHGTALESIKSVGVSEPAAGGNTDLDGQIAAIVATLEKHGAALDEIKNHTTTIESHGSILDEIKTSTGAHTTALEGHGVAIEGIKSLSAAAPTEGGNSALEAQIAAIIATLDTHGSALDEIKTSTGTHSTALESHGSALESLKSLNAEPAPEATDASGVESQIGAIITTLKSHSAALDEIKASGGAHSSILDEIKTFGTTHATALEGHGTLLEGIKARSVEQAPVESGSAALETQIIDIAAKLESHSATLEEIKASTGSHTSVLDEIKLASTTHADVLEAIKSPGIPAATAADPMNLAALEIQIGSIISTLETHSAAWNEIKARNDPASTAVVPTDTGSESGKPEGPFATIIETLMLHTNLLNEIKEDVAAEILTALHDMGQTQANQTNLLTEIREADLDDEILTLLHASSESHANHTSALDKIHSAVLVSNDSHTAHATSLDEIKSRSIEPAAPAREAPELGDLKEKISSITEKLEEYSATLSAIKDATAASNDMHAAHATSLDEIKSRSVEPAPAESSDLGALEIQITGIVTKLDDHTAVLSAIKDATSVSNESHTAHTAVLAQIKEKTESSVESHTAHATLLGEIKDATLASKEFHTAHGTSLSELKETTSGFNDNHAATLSEIKEATLASKDAHASHTAAFAELKSIQPSATSAPENNDLSTLEAQITSILSSLESQTTTLSAIKEGTATANPEILAAIQQSHDLLTSYGPLLESIKEGTSHDDILANISELKSIIEDSEADVASHGALVKDLHAETKDSHSNLASAIGALAVGGAAGAGATALLSKYDEPDSAVLDEVKAVRALIETSAANAEGTKEKVTTLASQIEINHTTITTSISTLSDEVKAEIDASGTGIVESITTLDGSIKAINISPLATSLEQQGAELKALSAQVGTLNGIVEDNNTHITTLHSGVHLNDTGIDQLKEHIVSRSAGEVAKSMPMTEGAWFGSARSGSRSPTLSRVASRNLAESVPEGQEQQAKVIDAGDGLSETDEVVEAAVVEPESVTDSEDERPEGALSPIVEEESPVEAGVSLEEDPVAKEVEDDLPQTEVVEAEPSPEEQAIIVPSAEEPEGVSEVVDDISHSPEEPTVEVEPAVEDLAEDKEVVVNDNSPREEEFSSESQIEEPAALGAPVVEPDSAPAVDEDVQVPIEDPVADTEPVVEELAGTREIGVDDDMSKPEEVPEEPEVAADLDAGLKAAEVAEDKDIPPLEAAVLDKESEPLPAEEAIEADPTPTADEVKAIDNLMSEAAVEKLDDTPAGAVDQELADEAHDTIVVDTKDESPLDKQAIAGNATLQADASSLEPEQVVDTNKDDLELQPASPELIVEEGMLEKTIEEGSQPPTDDSVQTEVKPDEALGETSTDEVAEEHVTADETHPDVEVTKDIDEPSFKKPLEVEINDDTDLTESAPVGEEPPVANSASIETPVAEDLGSPELKTDESVIEQPAVVEDLPEQDSPSIEGPIDPPANVDLPEGTTVYERELQSGDNSVTGGAQSELGDDQARTVENTEDLPTPKTVEQFESTDLAPIKSEGQTSRPVSPIVDSMDNDAPGGTLSPTAPADVDSPNALKSHPAVLEHDESPPSPDAEWPLSTHETVQTSSPFIESPAVARDLDEPHTSSPIEQAPFLPSAHQNLLGDQGLDSGHATPLDDARSNPFEDSDNLLSPSSVLAPEAEIDALTFPVRERMESIDEGGFVSPESGNFARPPTFPVFPGTTQHATQKRFEDSDDVMSPSSEYDAPVFSDTRQRAPAHFAEHGYDPHTPQPTFPSFPTTGQRAEQGGFEDSDDVMSPSSEYNAPGFTDVRQRTPQQNQPLDSPEFTPAPSFPVFPGTGQRVPQQHFDDSDDAMSPGSGYDARGMTQGSSFQRQRTPVQPQALESPDFTPAPSFPVFPGTGQHMPQQQQFDDSDDAFSPRTGYDARGIAQESPFQRQRTPVHNEPFDSPELTPAPAFPVFPGTSQQHMAPQRFDESDDARSPGTGYDAHGLPHMTQESPFQTRHPDTSYDPSSPQYERGSAFQPRGLQRESSFDYPQENYEPAMLPRGIVEQPAQRYEDDDFRTPHDATFVRQGLGRRSPLQPLDDDDYRAGQYERYSPEPEFSDLRQRSPVDSAGFDDSHGTLPPHLQLGSAFPAPRQRSPIQPFEDEYSSPRQQRYSPEPESSPFIQRQYSPQTTPPRQPTLPPHLQLDTPAFRSSSPIDPYSERDAEIVSPSSEFAVPVTPGMSAKPAASPTAPADDPRSPESEWDEPSFPSQSQSQSQFQKGKAIASPGPLSPDLGSPAEFGFSREETETEADSALASPTSPVFSEGGTTVAEKSSGGGKKKKGKKEKKEKKEKGGGGKKKKEKVPFEMEGEDAE</sequence>
<feature type="compositionally biased region" description="Polar residues" evidence="1">
    <location>
        <begin position="2217"/>
        <end position="2226"/>
    </location>
</feature>
<name>A0A8H7T2Y0_9HELO</name>